<evidence type="ECO:0000313" key="1">
    <source>
        <dbReference type="EMBL" id="SVA17900.1"/>
    </source>
</evidence>
<accession>A0A381TPB5</accession>
<dbReference type="AlphaFoldDB" id="A0A381TPB5"/>
<sequence length="194" mass="22377">MSTLKGLLFNQFAAEGLTSLVEEMQSKYTAKKGRRFNYNNVTYEVSRPTLSEGTIEYEISSKIPENEIKTPKQMQAFFQQVKKFVSKGKFKPESMEMENIVWDYKNETEKKRDYVKLLYKLHLDDLFDDEEVAKRHKNIREGGKDPDVPHSASTFTATGNVVLADVRDTMKNIARDNINNLIDANKKIKEVLKG</sequence>
<organism evidence="1">
    <name type="scientific">marine metagenome</name>
    <dbReference type="NCBI Taxonomy" id="408172"/>
    <lineage>
        <taxon>unclassified sequences</taxon>
        <taxon>metagenomes</taxon>
        <taxon>ecological metagenomes</taxon>
    </lineage>
</organism>
<name>A0A381TPB5_9ZZZZ</name>
<dbReference type="EMBL" id="UINC01004932">
    <property type="protein sequence ID" value="SVA17900.1"/>
    <property type="molecule type" value="Genomic_DNA"/>
</dbReference>
<gene>
    <name evidence="1" type="ORF">METZ01_LOCUS70754</name>
</gene>
<proteinExistence type="predicted"/>
<reference evidence="1" key="1">
    <citation type="submission" date="2018-05" db="EMBL/GenBank/DDBJ databases">
        <authorList>
            <person name="Lanie J.A."/>
            <person name="Ng W.-L."/>
            <person name="Kazmierczak K.M."/>
            <person name="Andrzejewski T.M."/>
            <person name="Davidsen T.M."/>
            <person name="Wayne K.J."/>
            <person name="Tettelin H."/>
            <person name="Glass J.I."/>
            <person name="Rusch D."/>
            <person name="Podicherti R."/>
            <person name="Tsui H.-C.T."/>
            <person name="Winkler M.E."/>
        </authorList>
    </citation>
    <scope>NUCLEOTIDE SEQUENCE</scope>
</reference>
<protein>
    <submittedName>
        <fullName evidence="1">Uncharacterized protein</fullName>
    </submittedName>
</protein>